<dbReference type="VEuPathDB" id="AmoebaDB:DICPUDRAFT_77129"/>
<dbReference type="InParanoid" id="F0ZFP2"/>
<dbReference type="SUPFAM" id="SSF46689">
    <property type="entry name" value="Homeodomain-like"/>
    <property type="match status" value="1"/>
</dbReference>
<dbReference type="InterPro" id="IPR009057">
    <property type="entry name" value="Homeodomain-like_sf"/>
</dbReference>
<reference evidence="2" key="1">
    <citation type="journal article" date="2011" name="Genome Biol.">
        <title>Comparative genomics of the social amoebae Dictyostelium discoideum and Dictyostelium purpureum.</title>
        <authorList>
            <consortium name="US DOE Joint Genome Institute (JGI-PGF)"/>
            <person name="Sucgang R."/>
            <person name="Kuo A."/>
            <person name="Tian X."/>
            <person name="Salerno W."/>
            <person name="Parikh A."/>
            <person name="Feasley C.L."/>
            <person name="Dalin E."/>
            <person name="Tu H."/>
            <person name="Huang E."/>
            <person name="Barry K."/>
            <person name="Lindquist E."/>
            <person name="Shapiro H."/>
            <person name="Bruce D."/>
            <person name="Schmutz J."/>
            <person name="Salamov A."/>
            <person name="Fey P."/>
            <person name="Gaudet P."/>
            <person name="Anjard C."/>
            <person name="Babu M.M."/>
            <person name="Basu S."/>
            <person name="Bushmanova Y."/>
            <person name="van der Wel H."/>
            <person name="Katoh-Kurasawa M."/>
            <person name="Dinh C."/>
            <person name="Coutinho P.M."/>
            <person name="Saito T."/>
            <person name="Elias M."/>
            <person name="Schaap P."/>
            <person name="Kay R.R."/>
            <person name="Henrissat B."/>
            <person name="Eichinger L."/>
            <person name="Rivero F."/>
            <person name="Putnam N.H."/>
            <person name="West C.M."/>
            <person name="Loomis W.F."/>
            <person name="Chisholm R.L."/>
            <person name="Shaulsky G."/>
            <person name="Strassmann J.E."/>
            <person name="Queller D.C."/>
            <person name="Kuspa A."/>
            <person name="Grigoriev I.V."/>
        </authorList>
    </citation>
    <scope>NUCLEOTIDE SEQUENCE [LARGE SCALE GENOMIC DNA]</scope>
    <source>
        <strain evidence="2">QSDP1</strain>
    </source>
</reference>
<dbReference type="RefSeq" id="XP_003286214.1">
    <property type="nucleotide sequence ID" value="XM_003286166.1"/>
</dbReference>
<evidence type="ECO:0008006" key="3">
    <source>
        <dbReference type="Google" id="ProtNLM"/>
    </source>
</evidence>
<proteinExistence type="predicted"/>
<dbReference type="KEGG" id="dpp:DICPUDRAFT_77129"/>
<keyword evidence="2" id="KW-1185">Reference proteome</keyword>
<evidence type="ECO:0000313" key="2">
    <source>
        <dbReference type="Proteomes" id="UP000001064"/>
    </source>
</evidence>
<name>F0ZFP2_DICPU</name>
<dbReference type="GeneID" id="10503633"/>
<dbReference type="OrthoDB" id="9996331at2759"/>
<evidence type="ECO:0000313" key="1">
    <source>
        <dbReference type="EMBL" id="EGC37244.1"/>
    </source>
</evidence>
<dbReference type="Gene3D" id="1.10.10.10">
    <property type="entry name" value="Winged helix-like DNA-binding domain superfamily/Winged helix DNA-binding domain"/>
    <property type="match status" value="1"/>
</dbReference>
<gene>
    <name evidence="1" type="ORF">DICPUDRAFT_77129</name>
</gene>
<accession>F0ZFP2</accession>
<organism evidence="1 2">
    <name type="scientific">Dictyostelium purpureum</name>
    <name type="common">Slime mold</name>
    <dbReference type="NCBI Taxonomy" id="5786"/>
    <lineage>
        <taxon>Eukaryota</taxon>
        <taxon>Amoebozoa</taxon>
        <taxon>Evosea</taxon>
        <taxon>Eumycetozoa</taxon>
        <taxon>Dictyostelia</taxon>
        <taxon>Dictyosteliales</taxon>
        <taxon>Dictyosteliaceae</taxon>
        <taxon>Dictyostelium</taxon>
    </lineage>
</organism>
<dbReference type="Proteomes" id="UP000001064">
    <property type="component" value="Unassembled WGS sequence"/>
</dbReference>
<protein>
    <recommendedName>
        <fullName evidence="3">Paired domain-containing protein</fullName>
    </recommendedName>
</protein>
<dbReference type="AlphaFoldDB" id="F0ZFP2"/>
<sequence length="100" mass="11620">MRLSDELQYSILSYKNRDHYSNSKIAKKLGVHKTKVAKTIQRYEQTGSINDHQRSGSKKKILERDEGLICFKFLNGELKNEISSGLVLFNNWPHQIRLVS</sequence>
<dbReference type="InterPro" id="IPR036388">
    <property type="entry name" value="WH-like_DNA-bd_sf"/>
</dbReference>
<dbReference type="EMBL" id="GL871004">
    <property type="protein sequence ID" value="EGC37244.1"/>
    <property type="molecule type" value="Genomic_DNA"/>
</dbReference>